<organism evidence="4 5">
    <name type="scientific">Lacticaseibacillus manihotivorans DSM 13343 = JCM 12514</name>
    <dbReference type="NCBI Taxonomy" id="1423769"/>
    <lineage>
        <taxon>Bacteria</taxon>
        <taxon>Bacillati</taxon>
        <taxon>Bacillota</taxon>
        <taxon>Bacilli</taxon>
        <taxon>Lactobacillales</taxon>
        <taxon>Lactobacillaceae</taxon>
        <taxon>Lacticaseibacillus</taxon>
    </lineage>
</organism>
<dbReference type="InterPro" id="IPR001647">
    <property type="entry name" value="HTH_TetR"/>
</dbReference>
<dbReference type="PATRIC" id="fig|1423769.4.peg.2417"/>
<keyword evidence="5" id="KW-1185">Reference proteome</keyword>
<dbReference type="GO" id="GO:0000976">
    <property type="term" value="F:transcription cis-regulatory region binding"/>
    <property type="evidence" value="ECO:0007669"/>
    <property type="project" value="TreeGrafter"/>
</dbReference>
<evidence type="ECO:0000313" key="5">
    <source>
        <dbReference type="Proteomes" id="UP000051790"/>
    </source>
</evidence>
<reference evidence="4 5" key="1">
    <citation type="journal article" date="2015" name="Genome Announc.">
        <title>Expanding the biotechnology potential of lactobacilli through comparative genomics of 213 strains and associated genera.</title>
        <authorList>
            <person name="Sun Z."/>
            <person name="Harris H.M."/>
            <person name="McCann A."/>
            <person name="Guo C."/>
            <person name="Argimon S."/>
            <person name="Zhang W."/>
            <person name="Yang X."/>
            <person name="Jeffery I.B."/>
            <person name="Cooney J.C."/>
            <person name="Kagawa T.F."/>
            <person name="Liu W."/>
            <person name="Song Y."/>
            <person name="Salvetti E."/>
            <person name="Wrobel A."/>
            <person name="Rasinkangas P."/>
            <person name="Parkhill J."/>
            <person name="Rea M.C."/>
            <person name="O'Sullivan O."/>
            <person name="Ritari J."/>
            <person name="Douillard F.P."/>
            <person name="Paul Ross R."/>
            <person name="Yang R."/>
            <person name="Briner A.E."/>
            <person name="Felis G.E."/>
            <person name="de Vos W.M."/>
            <person name="Barrangou R."/>
            <person name="Klaenhammer T.R."/>
            <person name="Caufield P.W."/>
            <person name="Cui Y."/>
            <person name="Zhang H."/>
            <person name="O'Toole P.W."/>
        </authorList>
    </citation>
    <scope>NUCLEOTIDE SEQUENCE [LARGE SCALE GENOMIC DNA]</scope>
    <source>
        <strain evidence="4 5">DSM 13343</strain>
    </source>
</reference>
<feature type="DNA-binding region" description="H-T-H motif" evidence="2">
    <location>
        <begin position="29"/>
        <end position="48"/>
    </location>
</feature>
<dbReference type="GO" id="GO:0003700">
    <property type="term" value="F:DNA-binding transcription factor activity"/>
    <property type="evidence" value="ECO:0007669"/>
    <property type="project" value="TreeGrafter"/>
</dbReference>
<dbReference type="InterPro" id="IPR050109">
    <property type="entry name" value="HTH-type_TetR-like_transc_reg"/>
</dbReference>
<protein>
    <recommendedName>
        <fullName evidence="3">HTH tetR-type domain-containing protein</fullName>
    </recommendedName>
</protein>
<dbReference type="OrthoDB" id="9814200at2"/>
<dbReference type="AlphaFoldDB" id="A0A0R1RE27"/>
<accession>A0A0R1RE27</accession>
<dbReference type="InterPro" id="IPR009057">
    <property type="entry name" value="Homeodomain-like_sf"/>
</dbReference>
<evidence type="ECO:0000259" key="3">
    <source>
        <dbReference type="PROSITE" id="PS50977"/>
    </source>
</evidence>
<gene>
    <name evidence="4" type="ORF">FD01_GL002240</name>
</gene>
<dbReference type="RefSeq" id="WP_054718244.1">
    <property type="nucleotide sequence ID" value="NZ_AZEU01000033.1"/>
</dbReference>
<dbReference type="Gene3D" id="1.10.357.10">
    <property type="entry name" value="Tetracycline Repressor, domain 2"/>
    <property type="match status" value="1"/>
</dbReference>
<dbReference type="PROSITE" id="PS50977">
    <property type="entry name" value="HTH_TETR_2"/>
    <property type="match status" value="1"/>
</dbReference>
<feature type="domain" description="HTH tetR-type" evidence="3">
    <location>
        <begin position="6"/>
        <end position="66"/>
    </location>
</feature>
<dbReference type="PANTHER" id="PTHR30055:SF226">
    <property type="entry name" value="HTH-TYPE TRANSCRIPTIONAL REGULATOR PKSA"/>
    <property type="match status" value="1"/>
</dbReference>
<dbReference type="PANTHER" id="PTHR30055">
    <property type="entry name" value="HTH-TYPE TRANSCRIPTIONAL REGULATOR RUTR"/>
    <property type="match status" value="1"/>
</dbReference>
<sequence length="201" mass="22877">MTQHNTQRREQILKTAQELFAEQGFANTTTRQLNQTVGIADGLLYYYFPQGKQALLDTIVATGISDRLNMIRMQLQGVETLDGLENAMMQAFEKVWAVLSEPEGYQVFVITVRERHLLSQEASAWLDQSALKFVQTMSAQLATLPWLHLDVLHATQLATIIIDLLRNSLASDLLFADRQHISEPTKIRVQGQIHYLLQQLK</sequence>
<name>A0A0R1RE27_9LACO</name>
<dbReference type="PRINTS" id="PR00455">
    <property type="entry name" value="HTHTETR"/>
</dbReference>
<comment type="caution">
    <text evidence="4">The sequence shown here is derived from an EMBL/GenBank/DDBJ whole genome shotgun (WGS) entry which is preliminary data.</text>
</comment>
<dbReference type="SUPFAM" id="SSF46689">
    <property type="entry name" value="Homeodomain-like"/>
    <property type="match status" value="1"/>
</dbReference>
<keyword evidence="1 2" id="KW-0238">DNA-binding</keyword>
<evidence type="ECO:0000313" key="4">
    <source>
        <dbReference type="EMBL" id="KRL52517.1"/>
    </source>
</evidence>
<dbReference type="Proteomes" id="UP000051790">
    <property type="component" value="Unassembled WGS sequence"/>
</dbReference>
<proteinExistence type="predicted"/>
<dbReference type="EMBL" id="AZEU01000033">
    <property type="protein sequence ID" value="KRL52517.1"/>
    <property type="molecule type" value="Genomic_DNA"/>
</dbReference>
<evidence type="ECO:0000256" key="1">
    <source>
        <dbReference type="ARBA" id="ARBA00023125"/>
    </source>
</evidence>
<dbReference type="Pfam" id="PF00440">
    <property type="entry name" value="TetR_N"/>
    <property type="match status" value="1"/>
</dbReference>
<evidence type="ECO:0000256" key="2">
    <source>
        <dbReference type="PROSITE-ProRule" id="PRU00335"/>
    </source>
</evidence>